<evidence type="ECO:0000256" key="5">
    <source>
        <dbReference type="ARBA" id="ARBA00023295"/>
    </source>
</evidence>
<evidence type="ECO:0000256" key="2">
    <source>
        <dbReference type="ARBA" id="ARBA00022651"/>
    </source>
</evidence>
<dbReference type="EMBL" id="AP019400">
    <property type="protein sequence ID" value="BBI31316.1"/>
    <property type="molecule type" value="Genomic_DNA"/>
</dbReference>
<dbReference type="RefSeq" id="WP_197726501.1">
    <property type="nucleotide sequence ID" value="NZ_AP019400.1"/>
</dbReference>
<keyword evidence="4" id="KW-0119">Carbohydrate metabolism</keyword>
<keyword evidence="3 8" id="KW-0378">Hydrolase</keyword>
<protein>
    <recommendedName>
        <fullName evidence="12">Glycosyl hydrolase family 43</fullName>
    </recommendedName>
</protein>
<dbReference type="KEGG" id="cohn:KCTCHS21_07150"/>
<dbReference type="InterPro" id="IPR023296">
    <property type="entry name" value="Glyco_hydro_beta-prop_sf"/>
</dbReference>
<dbReference type="InterPro" id="IPR006710">
    <property type="entry name" value="Glyco_hydro_43"/>
</dbReference>
<evidence type="ECO:0008006" key="12">
    <source>
        <dbReference type="Google" id="ProtNLM"/>
    </source>
</evidence>
<name>A0A3T1CZP7_9BACL</name>
<evidence type="ECO:0000256" key="8">
    <source>
        <dbReference type="RuleBase" id="RU361187"/>
    </source>
</evidence>
<gene>
    <name evidence="10" type="ORF">KCTCHS21_07150</name>
</gene>
<reference evidence="10 11" key="1">
    <citation type="submission" date="2019-01" db="EMBL/GenBank/DDBJ databases">
        <title>Complete genome sequence of Cohnella hallensis HS21 isolated from Korean fir (Abies koreana) rhizospheric soil.</title>
        <authorList>
            <person name="Jiang L."/>
            <person name="Kang S.W."/>
            <person name="Kim S."/>
            <person name="Jung J."/>
            <person name="Kim C.Y."/>
            <person name="Kim D.H."/>
            <person name="Kim S.W."/>
            <person name="Lee J."/>
        </authorList>
    </citation>
    <scope>NUCLEOTIDE SEQUENCE [LARGE SCALE GENOMIC DNA]</scope>
    <source>
        <strain evidence="10 11">HS21</strain>
    </source>
</reference>
<dbReference type="PANTHER" id="PTHR43772">
    <property type="entry name" value="ENDO-1,4-BETA-XYLANASE"/>
    <property type="match status" value="1"/>
</dbReference>
<dbReference type="GO" id="GO:0045493">
    <property type="term" value="P:xylan catabolic process"/>
    <property type="evidence" value="ECO:0007669"/>
    <property type="project" value="UniProtKB-KW"/>
</dbReference>
<proteinExistence type="inferred from homology"/>
<dbReference type="SMR" id="A0A3T1CZP7"/>
<dbReference type="Pfam" id="PF04616">
    <property type="entry name" value="Glyco_hydro_43"/>
    <property type="match status" value="1"/>
</dbReference>
<evidence type="ECO:0000256" key="9">
    <source>
        <dbReference type="SAM" id="MobiDB-lite"/>
    </source>
</evidence>
<dbReference type="CDD" id="cd08990">
    <property type="entry name" value="GH43_AXH_like"/>
    <property type="match status" value="1"/>
</dbReference>
<organism evidence="10 11">
    <name type="scientific">Cohnella abietis</name>
    <dbReference type="NCBI Taxonomy" id="2507935"/>
    <lineage>
        <taxon>Bacteria</taxon>
        <taxon>Bacillati</taxon>
        <taxon>Bacillota</taxon>
        <taxon>Bacilli</taxon>
        <taxon>Bacillales</taxon>
        <taxon>Paenibacillaceae</taxon>
        <taxon>Cohnella</taxon>
    </lineage>
</organism>
<keyword evidence="2" id="KW-0858">Xylan degradation</keyword>
<evidence type="ECO:0000256" key="1">
    <source>
        <dbReference type="ARBA" id="ARBA00009865"/>
    </source>
</evidence>
<dbReference type="InterPro" id="IPR052176">
    <property type="entry name" value="Glycosyl_Hydrlase_43_Enz"/>
</dbReference>
<evidence type="ECO:0000256" key="4">
    <source>
        <dbReference type="ARBA" id="ARBA00023277"/>
    </source>
</evidence>
<dbReference type="SUPFAM" id="SSF75005">
    <property type="entry name" value="Arabinanase/levansucrase/invertase"/>
    <property type="match status" value="1"/>
</dbReference>
<evidence type="ECO:0000256" key="7">
    <source>
        <dbReference type="PIRSR" id="PIRSR606710-2"/>
    </source>
</evidence>
<dbReference type="AlphaFoldDB" id="A0A3T1CZP7"/>
<feature type="region of interest" description="Disordered" evidence="9">
    <location>
        <begin position="296"/>
        <end position="323"/>
    </location>
</feature>
<keyword evidence="5 8" id="KW-0326">Glycosidase</keyword>
<sequence length="432" mass="47374">MSTKVTSMNPLITTIFTADPSAHVWEDGKVYIYASHDMDPARGCDLMDRYHVFSSEDMVNWVDEGEILRSDDVAWGRPEGGFMWAPDCAYKNGTYYFYYPHPSGSSWNDTWKMGVATSDSPASGFTDRGYIPGLGGFAMIDPCVLVDEDERAYMYYGGGSKCAGGELNDDMISIKGEMREMEGLEDFHEAAWVFKRAGIYYLTYADNLDNHNRMRYATSENPLGPWTYRGIFLEPTGCSTTHGSVTEYKGQWYLFYHNQDISGQGNLRSVCIDYLHFNEDGTIQTVVQTKEGVRSVGAAPTPNPLETTYSAENSTVGGGAKVSTNEQGEGFIHDLHLAGSYSQFDHVDGANGGRATINIAYATDERLAKLHLMVNDIDWSLLNALSTGGPAEFTGIASITVSLQPGNNNSIRLSGGRGGISVASITVTPFLD</sequence>
<evidence type="ECO:0000256" key="6">
    <source>
        <dbReference type="PIRSR" id="PIRSR606710-1"/>
    </source>
</evidence>
<dbReference type="SUPFAM" id="SSF49785">
    <property type="entry name" value="Galactose-binding domain-like"/>
    <property type="match status" value="1"/>
</dbReference>
<feature type="active site" description="Proton acceptor" evidence="6">
    <location>
        <position position="39"/>
    </location>
</feature>
<dbReference type="GO" id="GO:0004553">
    <property type="term" value="F:hydrolase activity, hydrolyzing O-glycosyl compounds"/>
    <property type="evidence" value="ECO:0007669"/>
    <property type="project" value="InterPro"/>
</dbReference>
<dbReference type="PANTHER" id="PTHR43772:SF2">
    <property type="entry name" value="PUTATIVE (AFU_ORTHOLOGUE AFUA_2G04480)-RELATED"/>
    <property type="match status" value="1"/>
</dbReference>
<dbReference type="Proteomes" id="UP000289856">
    <property type="component" value="Chromosome"/>
</dbReference>
<dbReference type="InterPro" id="IPR008979">
    <property type="entry name" value="Galactose-bd-like_sf"/>
</dbReference>
<feature type="active site" description="Proton donor" evidence="6">
    <location>
        <position position="189"/>
    </location>
</feature>
<dbReference type="Gene3D" id="2.115.10.20">
    <property type="entry name" value="Glycosyl hydrolase domain, family 43"/>
    <property type="match status" value="1"/>
</dbReference>
<feature type="site" description="Important for catalytic activity, responsible for pKa modulation of the active site Glu and correct orientation of both the proton donor and substrate" evidence="7">
    <location>
        <position position="141"/>
    </location>
</feature>
<evidence type="ECO:0000256" key="3">
    <source>
        <dbReference type="ARBA" id="ARBA00022801"/>
    </source>
</evidence>
<evidence type="ECO:0000313" key="11">
    <source>
        <dbReference type="Proteomes" id="UP000289856"/>
    </source>
</evidence>
<evidence type="ECO:0000313" key="10">
    <source>
        <dbReference type="EMBL" id="BBI31316.1"/>
    </source>
</evidence>
<accession>A0A3T1CZP7</accession>
<feature type="compositionally biased region" description="Polar residues" evidence="9">
    <location>
        <begin position="304"/>
        <end position="315"/>
    </location>
</feature>
<keyword evidence="2" id="KW-0624">Polysaccharide degradation</keyword>
<keyword evidence="11" id="KW-1185">Reference proteome</keyword>
<dbReference type="Gene3D" id="2.60.120.260">
    <property type="entry name" value="Galactose-binding domain-like"/>
    <property type="match status" value="1"/>
</dbReference>
<comment type="similarity">
    <text evidence="1 8">Belongs to the glycosyl hydrolase 43 family.</text>
</comment>